<dbReference type="Pfam" id="PF04298">
    <property type="entry name" value="Zn_peptidase_2"/>
    <property type="match status" value="1"/>
</dbReference>
<keyword evidence="1" id="KW-0812">Transmembrane</keyword>
<dbReference type="RefSeq" id="WP_034420134.1">
    <property type="nucleotide sequence ID" value="NZ_CP045798.1"/>
</dbReference>
<proteinExistence type="predicted"/>
<dbReference type="EMBL" id="CP045798">
    <property type="protein sequence ID" value="QNB46761.1"/>
    <property type="molecule type" value="Genomic_DNA"/>
</dbReference>
<dbReference type="PANTHER" id="PTHR36434">
    <property type="entry name" value="MEMBRANE PROTEASE YUGP-RELATED"/>
    <property type="match status" value="1"/>
</dbReference>
<protein>
    <submittedName>
        <fullName evidence="2">Peptidase</fullName>
    </submittedName>
</protein>
<accession>A0A7G6E3V7</accession>
<sequence>MFPFFFDSTFLILIPAMILAFYAQNRVRSVFERYAQERNMAGLTGAEAAQSLLHIYGLDHIQVEMTESPMGDHYDPREGVVRLSPQVYSTASVTSLGVAAHEVGHAVQHSRGYLPLNLRNSLIPVAQIGSSLAFPLLFLGLIMTIPSLIKIGVFAFIGVVVFQLITLPVEYNASHRALAMLEENNLVTPFEFRSLDAVLNAAALTYVAAAFMAVSNLVRLLALAGIFRDET</sequence>
<dbReference type="KEGG" id="tfr:BR63_10855"/>
<dbReference type="PANTHER" id="PTHR36434:SF1">
    <property type="entry name" value="MEMBRANE PROTEASE YUGP-RELATED"/>
    <property type="match status" value="1"/>
</dbReference>
<dbReference type="InterPro" id="IPR007395">
    <property type="entry name" value="Zn_peptidase_2"/>
</dbReference>
<dbReference type="Proteomes" id="UP000515847">
    <property type="component" value="Chromosome"/>
</dbReference>
<name>A0A7G6E3V7_THEFR</name>
<evidence type="ECO:0000313" key="3">
    <source>
        <dbReference type="Proteomes" id="UP000515847"/>
    </source>
</evidence>
<reference evidence="2 3" key="1">
    <citation type="journal article" date="2019" name="Front. Microbiol.">
        <title>Thermoanaerosceptrum fracticalcis gen. nov. sp. nov., a Novel Fumarate-Fermenting Microorganism From a Deep Fractured Carbonate Aquifer of the US Great Basin.</title>
        <authorList>
            <person name="Hamilton-Brehm S.D."/>
            <person name="Stewart L.E."/>
            <person name="Zavarin M."/>
            <person name="Caldwell M."/>
            <person name="Lawson P.A."/>
            <person name="Onstott T.C."/>
            <person name="Grzymski J."/>
            <person name="Neveux I."/>
            <person name="Lollar B.S."/>
            <person name="Russell C.E."/>
            <person name="Moser D.P."/>
        </authorList>
    </citation>
    <scope>NUCLEOTIDE SEQUENCE [LARGE SCALE GENOMIC DNA]</scope>
    <source>
        <strain evidence="2 3">DRI-13</strain>
    </source>
</reference>
<keyword evidence="1" id="KW-0472">Membrane</keyword>
<keyword evidence="1" id="KW-1133">Transmembrane helix</keyword>
<organism evidence="2 3">
    <name type="scientific">Thermanaerosceptrum fracticalcis</name>
    <dbReference type="NCBI Taxonomy" id="1712410"/>
    <lineage>
        <taxon>Bacteria</taxon>
        <taxon>Bacillati</taxon>
        <taxon>Bacillota</taxon>
        <taxon>Clostridia</taxon>
        <taxon>Eubacteriales</taxon>
        <taxon>Peptococcaceae</taxon>
        <taxon>Thermanaerosceptrum</taxon>
    </lineage>
</organism>
<dbReference type="AlphaFoldDB" id="A0A7G6E3V7"/>
<evidence type="ECO:0000313" key="2">
    <source>
        <dbReference type="EMBL" id="QNB46761.1"/>
    </source>
</evidence>
<keyword evidence="3" id="KW-1185">Reference proteome</keyword>
<dbReference type="OrthoDB" id="9784298at2"/>
<feature type="transmembrane region" description="Helical" evidence="1">
    <location>
        <begin position="203"/>
        <end position="227"/>
    </location>
</feature>
<feature type="transmembrane region" description="Helical" evidence="1">
    <location>
        <begin position="6"/>
        <end position="23"/>
    </location>
</feature>
<evidence type="ECO:0000256" key="1">
    <source>
        <dbReference type="SAM" id="Phobius"/>
    </source>
</evidence>
<gene>
    <name evidence="2" type="ORF">BR63_10855</name>
</gene>